<accession>A0A6C0JQX9</accession>
<organism evidence="1">
    <name type="scientific">viral metagenome</name>
    <dbReference type="NCBI Taxonomy" id="1070528"/>
    <lineage>
        <taxon>unclassified sequences</taxon>
        <taxon>metagenomes</taxon>
        <taxon>organismal metagenomes</taxon>
    </lineage>
</organism>
<dbReference type="AlphaFoldDB" id="A0A6C0JQX9"/>
<evidence type="ECO:0000313" key="1">
    <source>
        <dbReference type="EMBL" id="QHU07959.1"/>
    </source>
</evidence>
<proteinExistence type="predicted"/>
<protein>
    <submittedName>
        <fullName evidence="1">Uncharacterized protein</fullName>
    </submittedName>
</protein>
<name>A0A6C0JQX9_9ZZZZ</name>
<dbReference type="EMBL" id="MN740694">
    <property type="protein sequence ID" value="QHU07959.1"/>
    <property type="molecule type" value="Genomic_DNA"/>
</dbReference>
<sequence length="170" mass="19319">MGYDYDECICCYMTGGGNRGGTIRPVCAICIEGWSDCGSSGRVVNECMQHRSYAMKCSVCRNERMFMFEVGLCDGCLGSHRCGGTITCENGKVHNVETKEGVEQFLKTNSDIFGVIIFTLKKNDETEEIRYYDYSTADKPDANWVLHSGDRYTSDFDRVVNYVWEFFNEN</sequence>
<reference evidence="1" key="1">
    <citation type="journal article" date="2020" name="Nature">
        <title>Giant virus diversity and host interactions through global metagenomics.</title>
        <authorList>
            <person name="Schulz F."/>
            <person name="Roux S."/>
            <person name="Paez-Espino D."/>
            <person name="Jungbluth S."/>
            <person name="Walsh D.A."/>
            <person name="Denef V.J."/>
            <person name="McMahon K.D."/>
            <person name="Konstantinidis K.T."/>
            <person name="Eloe-Fadrosh E.A."/>
            <person name="Kyrpides N.C."/>
            <person name="Woyke T."/>
        </authorList>
    </citation>
    <scope>NUCLEOTIDE SEQUENCE</scope>
    <source>
        <strain evidence="1">GVMAG-S-1062768-28</strain>
    </source>
</reference>